<dbReference type="Pfam" id="PF13855">
    <property type="entry name" value="LRR_8"/>
    <property type="match status" value="1"/>
</dbReference>
<proteinExistence type="inferred from homology"/>
<reference evidence="7 8" key="1">
    <citation type="journal article" date="2024" name="G3 (Bethesda)">
        <title>Genome assembly of Hibiscus sabdariffa L. provides insights into metabolisms of medicinal natural products.</title>
        <authorList>
            <person name="Kim T."/>
        </authorList>
    </citation>
    <scope>NUCLEOTIDE SEQUENCE [LARGE SCALE GENOMIC DNA]</scope>
    <source>
        <strain evidence="7">TK-2024</strain>
        <tissue evidence="7">Old leaves</tissue>
    </source>
</reference>
<feature type="domain" description="NB-ARC" evidence="6">
    <location>
        <begin position="159"/>
        <end position="226"/>
    </location>
</feature>
<comment type="similarity">
    <text evidence="1">Belongs to the disease resistance NB-LRR family.</text>
</comment>
<feature type="coiled-coil region" evidence="5">
    <location>
        <begin position="29"/>
        <end position="63"/>
    </location>
</feature>
<keyword evidence="3" id="KW-0611">Plant defense</keyword>
<dbReference type="InterPro" id="IPR002182">
    <property type="entry name" value="NB-ARC"/>
</dbReference>
<dbReference type="PRINTS" id="PR00364">
    <property type="entry name" value="DISEASERSIST"/>
</dbReference>
<evidence type="ECO:0000259" key="6">
    <source>
        <dbReference type="Pfam" id="PF00931"/>
    </source>
</evidence>
<keyword evidence="4" id="KW-0067">ATP-binding</keyword>
<dbReference type="SUPFAM" id="SSF52540">
    <property type="entry name" value="P-loop containing nucleoside triphosphate hydrolases"/>
    <property type="match status" value="1"/>
</dbReference>
<comment type="caution">
    <text evidence="7">The sequence shown here is derived from an EMBL/GenBank/DDBJ whole genome shotgun (WGS) entry which is preliminary data.</text>
</comment>
<dbReference type="InterPro" id="IPR050905">
    <property type="entry name" value="Plant_NBS-LRR"/>
</dbReference>
<protein>
    <recommendedName>
        <fullName evidence="6">NB-ARC domain-containing protein</fullName>
    </recommendedName>
</protein>
<dbReference type="PANTHER" id="PTHR33463:SF220">
    <property type="entry name" value="NB-ARC DOMAIN-CONTAINING PROTEIN"/>
    <property type="match status" value="1"/>
</dbReference>
<dbReference type="InterPro" id="IPR042197">
    <property type="entry name" value="Apaf_helical"/>
</dbReference>
<sequence length="724" mass="82102">MGNCCSVQFGFENFVIRGLDSIVGQANYVQKLKETLPTLSSALEELRARRSDMQRDVDLAEQRLLVRLEQVQLWLSKAENMITEAENLIADGPREIDNLCLGGCVSKNCTSSYKFGKKVVKMIQDIKYHMSKAAFEKVAENQSAASVVVRPDEGPIALESTIDNVWSCIMDKDVGIIGLHGLWGVGKTTLLTQINNKFSTTRNDFDVVIWALVSKDCSVGGIQDEIDIPKLAKRVAEKCGGLPLALITIGRAMASKTTPGEWKYAIRKLERFALPKMEKRGLLNEFDRISEARMQGDHIINSLLNACLLEKSGECFVKMHDVIRDMTLWIACKHEAEENIFFFVKTRAQLFKEPDVKAWEGTKRVSVMKNQIEVLRETPKCPNLRTLFLCDNKLQGISHSFFRFMPHITVLNLSKNSGLGALPEGVSQLISLECLDLSWSGITELPLELKSLTKLKMLDLSYMNNLRKIVRHFISSFSMLQIFKMRGLTCGDHPDEDNVLSEDYENLIQELKSLQHLNILSIPAIKSMFALENFLCFHLFRCCTQSLQLSDFRESNALNVLCFEYMDCLEDLHFINCGSMVEMKMEKLQSRVPPTTNYTPCFHALLHVVFENCNKLTDVTCLILTPNLRYIKIMGCAKMEEMSERKLGEVADVVGNPYPTPFLKLEILCLFELPELKSIYLDKLPFPCLQYFYVRNCRELKKLPLNSDSAQKGTSSFGETRIGS</sequence>
<dbReference type="Gene3D" id="1.10.8.430">
    <property type="entry name" value="Helical domain of apoptotic protease-activating factors"/>
    <property type="match status" value="1"/>
</dbReference>
<evidence type="ECO:0000313" key="7">
    <source>
        <dbReference type="EMBL" id="KAK9014971.1"/>
    </source>
</evidence>
<evidence type="ECO:0000256" key="1">
    <source>
        <dbReference type="ARBA" id="ARBA00008894"/>
    </source>
</evidence>
<keyword evidence="8" id="KW-1185">Reference proteome</keyword>
<evidence type="ECO:0000256" key="5">
    <source>
        <dbReference type="SAM" id="Coils"/>
    </source>
</evidence>
<keyword evidence="5" id="KW-0175">Coiled coil</keyword>
<gene>
    <name evidence="7" type="ORF">V6N11_006106</name>
</gene>
<dbReference type="InterPro" id="IPR032675">
    <property type="entry name" value="LRR_dom_sf"/>
</dbReference>
<evidence type="ECO:0000256" key="4">
    <source>
        <dbReference type="ARBA" id="ARBA00022840"/>
    </source>
</evidence>
<dbReference type="PANTHER" id="PTHR33463">
    <property type="entry name" value="NB-ARC DOMAIN-CONTAINING PROTEIN-RELATED"/>
    <property type="match status" value="1"/>
</dbReference>
<keyword evidence="2" id="KW-0547">Nucleotide-binding</keyword>
<dbReference type="Gene3D" id="3.80.10.10">
    <property type="entry name" value="Ribonuclease Inhibitor"/>
    <property type="match status" value="1"/>
</dbReference>
<dbReference type="InterPro" id="IPR001611">
    <property type="entry name" value="Leu-rich_rpt"/>
</dbReference>
<name>A0ABR2RPV8_9ROSI</name>
<organism evidence="7 8">
    <name type="scientific">Hibiscus sabdariffa</name>
    <name type="common">roselle</name>
    <dbReference type="NCBI Taxonomy" id="183260"/>
    <lineage>
        <taxon>Eukaryota</taxon>
        <taxon>Viridiplantae</taxon>
        <taxon>Streptophyta</taxon>
        <taxon>Embryophyta</taxon>
        <taxon>Tracheophyta</taxon>
        <taxon>Spermatophyta</taxon>
        <taxon>Magnoliopsida</taxon>
        <taxon>eudicotyledons</taxon>
        <taxon>Gunneridae</taxon>
        <taxon>Pentapetalae</taxon>
        <taxon>rosids</taxon>
        <taxon>malvids</taxon>
        <taxon>Malvales</taxon>
        <taxon>Malvaceae</taxon>
        <taxon>Malvoideae</taxon>
        <taxon>Hibiscus</taxon>
    </lineage>
</organism>
<evidence type="ECO:0000256" key="2">
    <source>
        <dbReference type="ARBA" id="ARBA00022741"/>
    </source>
</evidence>
<dbReference type="SUPFAM" id="SSF52058">
    <property type="entry name" value="L domain-like"/>
    <property type="match status" value="1"/>
</dbReference>
<accession>A0ABR2RPV8</accession>
<dbReference type="Pfam" id="PF00931">
    <property type="entry name" value="NB-ARC"/>
    <property type="match status" value="1"/>
</dbReference>
<dbReference type="EMBL" id="JBBPBN010000021">
    <property type="protein sequence ID" value="KAK9014971.1"/>
    <property type="molecule type" value="Genomic_DNA"/>
</dbReference>
<dbReference type="InterPro" id="IPR027417">
    <property type="entry name" value="P-loop_NTPase"/>
</dbReference>
<evidence type="ECO:0000256" key="3">
    <source>
        <dbReference type="ARBA" id="ARBA00022821"/>
    </source>
</evidence>
<evidence type="ECO:0000313" key="8">
    <source>
        <dbReference type="Proteomes" id="UP001396334"/>
    </source>
</evidence>
<dbReference type="Proteomes" id="UP001396334">
    <property type="component" value="Unassembled WGS sequence"/>
</dbReference>